<evidence type="ECO:0000256" key="1">
    <source>
        <dbReference type="SAM" id="Phobius"/>
    </source>
</evidence>
<proteinExistence type="predicted"/>
<gene>
    <name evidence="2" type="ORF">CL176_08195</name>
</gene>
<dbReference type="Proteomes" id="UP000263232">
    <property type="component" value="Chromosome"/>
</dbReference>
<keyword evidence="3" id="KW-1185">Reference proteome</keyword>
<evidence type="ECO:0000313" key="2">
    <source>
        <dbReference type="EMBL" id="AXY25980.1"/>
    </source>
</evidence>
<evidence type="ECO:0008006" key="4">
    <source>
        <dbReference type="Google" id="ProtNLM"/>
    </source>
</evidence>
<sequence length="65" mass="7610">MAEEVLRASVVKRGLKTLLQVILFVLVFVICVVLGLYIGYTMIGDGNFWEVFNRDTWQHIYDFIR</sequence>
<organism evidence="2 3">
    <name type="scientific">Suicoccus acidiformans</name>
    <dbReference type="NCBI Taxonomy" id="2036206"/>
    <lineage>
        <taxon>Bacteria</taxon>
        <taxon>Bacillati</taxon>
        <taxon>Bacillota</taxon>
        <taxon>Bacilli</taxon>
        <taxon>Lactobacillales</taxon>
        <taxon>Aerococcaceae</taxon>
        <taxon>Suicoccus</taxon>
    </lineage>
</organism>
<evidence type="ECO:0000313" key="3">
    <source>
        <dbReference type="Proteomes" id="UP000263232"/>
    </source>
</evidence>
<dbReference type="RefSeq" id="WP_118990880.1">
    <property type="nucleotide sequence ID" value="NZ_CP023434.1"/>
</dbReference>
<dbReference type="KEGG" id="abae:CL176_08195"/>
<dbReference type="InterPro" id="IPR024596">
    <property type="entry name" value="RNApol_su_b/EpuA"/>
</dbReference>
<protein>
    <recommendedName>
        <fullName evidence="4">DNA-directed RNA polymerase subunit beta</fullName>
    </recommendedName>
</protein>
<keyword evidence="1" id="KW-1133">Transmembrane helix</keyword>
<dbReference type="AlphaFoldDB" id="A0A347WLM3"/>
<keyword evidence="1" id="KW-0812">Transmembrane</keyword>
<reference evidence="2 3" key="1">
    <citation type="submission" date="2017-09" db="EMBL/GenBank/DDBJ databases">
        <title>Complete genome sequence of Oxytococcus suis strain ZY16052.</title>
        <authorList>
            <person name="Li F."/>
        </authorList>
    </citation>
    <scope>NUCLEOTIDE SEQUENCE [LARGE SCALE GENOMIC DNA]</scope>
    <source>
        <strain evidence="2 3">ZY16052</strain>
    </source>
</reference>
<feature type="transmembrane region" description="Helical" evidence="1">
    <location>
        <begin position="21"/>
        <end position="43"/>
    </location>
</feature>
<dbReference type="Pfam" id="PF11772">
    <property type="entry name" value="EpuA"/>
    <property type="match status" value="1"/>
</dbReference>
<accession>A0A347WLM3</accession>
<name>A0A347WLM3_9LACT</name>
<keyword evidence="1" id="KW-0472">Membrane</keyword>
<dbReference type="EMBL" id="CP023434">
    <property type="protein sequence ID" value="AXY25980.1"/>
    <property type="molecule type" value="Genomic_DNA"/>
</dbReference>